<keyword evidence="2 5" id="KW-0396">Initiation factor</keyword>
<dbReference type="GO" id="GO:0003743">
    <property type="term" value="F:translation initiation factor activity"/>
    <property type="evidence" value="ECO:0007669"/>
    <property type="project" value="UniProtKB-KW"/>
</dbReference>
<protein>
    <submittedName>
        <fullName evidence="5">Translation initiation factor 3 complex subunit L</fullName>
    </submittedName>
</protein>
<accession>A0AAD9UQA8</accession>
<dbReference type="PANTHER" id="PTHR13242">
    <property type="entry name" value="EUKARYOTIC TRANSLATION INITIATION FACTOR 3"/>
    <property type="match status" value="1"/>
</dbReference>
<evidence type="ECO:0000256" key="4">
    <source>
        <dbReference type="SAM" id="Phobius"/>
    </source>
</evidence>
<comment type="caution">
    <text evidence="5">The sequence shown here is derived from an EMBL/GenBank/DDBJ whole genome shotgun (WGS) entry which is preliminary data.</text>
</comment>
<gene>
    <name evidence="5" type="ORF">BdWA1_000951</name>
</gene>
<evidence type="ECO:0000256" key="2">
    <source>
        <dbReference type="ARBA" id="ARBA00022540"/>
    </source>
</evidence>
<organism evidence="5 6">
    <name type="scientific">Babesia duncani</name>
    <dbReference type="NCBI Taxonomy" id="323732"/>
    <lineage>
        <taxon>Eukaryota</taxon>
        <taxon>Sar</taxon>
        <taxon>Alveolata</taxon>
        <taxon>Apicomplexa</taxon>
        <taxon>Aconoidasida</taxon>
        <taxon>Piroplasmida</taxon>
        <taxon>Babesiidae</taxon>
        <taxon>Babesia</taxon>
    </lineage>
</organism>
<dbReference type="RefSeq" id="XP_067804790.1">
    <property type="nucleotide sequence ID" value="XM_067945999.1"/>
</dbReference>
<reference evidence="5" key="1">
    <citation type="journal article" date="2023" name="Nat. Microbiol.">
        <title>Babesia duncani multi-omics identifies virulence factors and drug targets.</title>
        <authorList>
            <person name="Singh P."/>
            <person name="Lonardi S."/>
            <person name="Liang Q."/>
            <person name="Vydyam P."/>
            <person name="Khabirova E."/>
            <person name="Fang T."/>
            <person name="Gihaz S."/>
            <person name="Thekkiniath J."/>
            <person name="Munshi M."/>
            <person name="Abel S."/>
            <person name="Ciampossin L."/>
            <person name="Batugedara G."/>
            <person name="Gupta M."/>
            <person name="Lu X.M."/>
            <person name="Lenz T."/>
            <person name="Chakravarty S."/>
            <person name="Cornillot E."/>
            <person name="Hu Y."/>
            <person name="Ma W."/>
            <person name="Gonzalez L.M."/>
            <person name="Sanchez S."/>
            <person name="Estrada K."/>
            <person name="Sanchez-Flores A."/>
            <person name="Montero E."/>
            <person name="Harb O.S."/>
            <person name="Le Roch K.G."/>
            <person name="Mamoun C.B."/>
        </authorList>
    </citation>
    <scope>NUCLEOTIDE SEQUENCE</scope>
    <source>
        <strain evidence="5">WA1</strain>
    </source>
</reference>
<evidence type="ECO:0000313" key="5">
    <source>
        <dbReference type="EMBL" id="KAK2197948.1"/>
    </source>
</evidence>
<dbReference type="KEGG" id="bdw:94335249"/>
<evidence type="ECO:0000256" key="1">
    <source>
        <dbReference type="ARBA" id="ARBA00022490"/>
    </source>
</evidence>
<feature type="transmembrane region" description="Helical" evidence="4">
    <location>
        <begin position="25"/>
        <end position="43"/>
    </location>
</feature>
<dbReference type="Pfam" id="PF10255">
    <property type="entry name" value="Paf67"/>
    <property type="match status" value="1"/>
</dbReference>
<keyword evidence="3" id="KW-0648">Protein biosynthesis</keyword>
<evidence type="ECO:0000313" key="6">
    <source>
        <dbReference type="Proteomes" id="UP001214638"/>
    </source>
</evidence>
<dbReference type="EMBL" id="JALLKP010000001">
    <property type="protein sequence ID" value="KAK2197948.1"/>
    <property type="molecule type" value="Genomic_DNA"/>
</dbReference>
<keyword evidence="4" id="KW-0472">Membrane</keyword>
<sequence length="306" mass="35797">MGDYYTSLACVANIDLSLKSLYWKLPSYYVTLFYYLGFSYMMLKRYDDCIRTLSQMLIFLTKQRSYLVSQSYQQGAITKLTEKMYQLLIICHAITKIRLDESIIQTIKEQYSNRFYQLQSDNEDAFKDAFLKACPKFIDPACTIAKYGMDDSRSLDDHEDDIDITGNATNEPVQRQIDLFLIEVANQRKVDEICSFAKLYHNINMEKLAALMKLGDDMELVRSYILFVKQLTRQFVNNSTLGNPDALPSTGERDVDLYIENDVLHIKSRRNEKTYADYFTQQINKCKQTLRTLQSKREENLQEALR</sequence>
<dbReference type="Proteomes" id="UP001214638">
    <property type="component" value="Unassembled WGS sequence"/>
</dbReference>
<dbReference type="GO" id="GO:0005852">
    <property type="term" value="C:eukaryotic translation initiation factor 3 complex"/>
    <property type="evidence" value="ECO:0007669"/>
    <property type="project" value="InterPro"/>
</dbReference>
<dbReference type="GeneID" id="94335249"/>
<name>A0AAD9UQA8_9APIC</name>
<dbReference type="InterPro" id="IPR019382">
    <property type="entry name" value="eIF3l"/>
</dbReference>
<keyword evidence="6" id="KW-1185">Reference proteome</keyword>
<evidence type="ECO:0000256" key="3">
    <source>
        <dbReference type="ARBA" id="ARBA00022917"/>
    </source>
</evidence>
<keyword evidence="1" id="KW-0963">Cytoplasm</keyword>
<dbReference type="PANTHER" id="PTHR13242:SF0">
    <property type="entry name" value="EUKARYOTIC TRANSLATION INITIATION FACTOR 3 SUBUNIT L"/>
    <property type="match status" value="1"/>
</dbReference>
<dbReference type="AlphaFoldDB" id="A0AAD9UQA8"/>
<keyword evidence="4" id="KW-0812">Transmembrane</keyword>
<proteinExistence type="predicted"/>
<keyword evidence="4" id="KW-1133">Transmembrane helix</keyword>